<dbReference type="EMBL" id="BAABBY010000002">
    <property type="protein sequence ID" value="GAA4200185.1"/>
    <property type="molecule type" value="Genomic_DNA"/>
</dbReference>
<dbReference type="SUPFAM" id="SSF88874">
    <property type="entry name" value="Receptor-binding domain of short tail fibre protein gp12"/>
    <property type="match status" value="1"/>
</dbReference>
<accession>A0ABP8B8F7</accession>
<reference evidence="3" key="1">
    <citation type="journal article" date="2019" name="Int. J. Syst. Evol. Microbiol.">
        <title>The Global Catalogue of Microorganisms (GCM) 10K type strain sequencing project: providing services to taxonomists for standard genome sequencing and annotation.</title>
        <authorList>
            <consortium name="The Broad Institute Genomics Platform"/>
            <consortium name="The Broad Institute Genome Sequencing Center for Infectious Disease"/>
            <person name="Wu L."/>
            <person name="Ma J."/>
        </authorList>
    </citation>
    <scope>NUCLEOTIDE SEQUENCE [LARGE SCALE GENOMIC DNA]</scope>
    <source>
        <strain evidence="3">JCM 17626</strain>
    </source>
</reference>
<dbReference type="RefSeq" id="WP_344850259.1">
    <property type="nucleotide sequence ID" value="NZ_BAABBY010000002.1"/>
</dbReference>
<dbReference type="Pfam" id="PF07484">
    <property type="entry name" value="Collar"/>
    <property type="match status" value="1"/>
</dbReference>
<comment type="caution">
    <text evidence="2">The sequence shown here is derived from an EMBL/GenBank/DDBJ whole genome shotgun (WGS) entry which is preliminary data.</text>
</comment>
<protein>
    <submittedName>
        <fullName evidence="2">Tail fiber protein</fullName>
    </submittedName>
</protein>
<evidence type="ECO:0000313" key="3">
    <source>
        <dbReference type="Proteomes" id="UP001501772"/>
    </source>
</evidence>
<sequence length="185" mass="19003">MSTEPFIGEIKILGFSFAPRGYMTCAGQLLSIASNTALFSLLGTVYGGNGQQTFGLPNLQGRMPIGQGQGAGLPYYTIGEASGTPTVSILTSNMPPHVHTLNALKIKQQASSANADESSPDGTFPAVATSSMYSGNGATPGTYTGGVEVSGTTDISGSGLPITVMNPYLVINYSIAVQGIFPSRN</sequence>
<feature type="domain" description="Phage tail collar" evidence="1">
    <location>
        <begin position="8"/>
        <end position="64"/>
    </location>
</feature>
<evidence type="ECO:0000259" key="1">
    <source>
        <dbReference type="Pfam" id="PF07484"/>
    </source>
</evidence>
<organism evidence="2 3">
    <name type="scientific">Pedobacter jeongneungensis</name>
    <dbReference type="NCBI Taxonomy" id="947309"/>
    <lineage>
        <taxon>Bacteria</taxon>
        <taxon>Pseudomonadati</taxon>
        <taxon>Bacteroidota</taxon>
        <taxon>Sphingobacteriia</taxon>
        <taxon>Sphingobacteriales</taxon>
        <taxon>Sphingobacteriaceae</taxon>
        <taxon>Pedobacter</taxon>
    </lineage>
</organism>
<proteinExistence type="predicted"/>
<evidence type="ECO:0000313" key="2">
    <source>
        <dbReference type="EMBL" id="GAA4200185.1"/>
    </source>
</evidence>
<name>A0ABP8B8F7_9SPHI</name>
<gene>
    <name evidence="2" type="ORF">GCM10022289_11680</name>
</gene>
<dbReference type="Proteomes" id="UP001501772">
    <property type="component" value="Unassembled WGS sequence"/>
</dbReference>
<dbReference type="Gene3D" id="3.90.1340.10">
    <property type="entry name" value="Phage tail collar domain"/>
    <property type="match status" value="1"/>
</dbReference>
<dbReference type="InterPro" id="IPR037053">
    <property type="entry name" value="Phage_tail_collar_dom_sf"/>
</dbReference>
<keyword evidence="3" id="KW-1185">Reference proteome</keyword>
<dbReference type="InterPro" id="IPR011083">
    <property type="entry name" value="Phage_tail_collar_dom"/>
</dbReference>